<gene>
    <name evidence="1" type="ORF">NPIL_120491</name>
</gene>
<dbReference type="Proteomes" id="UP000887013">
    <property type="component" value="Unassembled WGS sequence"/>
</dbReference>
<accession>A0A8X6NL56</accession>
<keyword evidence="2" id="KW-1185">Reference proteome</keyword>
<evidence type="ECO:0000313" key="2">
    <source>
        <dbReference type="Proteomes" id="UP000887013"/>
    </source>
</evidence>
<evidence type="ECO:0000313" key="1">
    <source>
        <dbReference type="EMBL" id="GFT18464.1"/>
    </source>
</evidence>
<name>A0A8X6NL56_NEPPI</name>
<dbReference type="EMBL" id="BMAW01058864">
    <property type="protein sequence ID" value="GFT18464.1"/>
    <property type="molecule type" value="Genomic_DNA"/>
</dbReference>
<reference evidence="1" key="1">
    <citation type="submission" date="2020-08" db="EMBL/GenBank/DDBJ databases">
        <title>Multicomponent nature underlies the extraordinary mechanical properties of spider dragline silk.</title>
        <authorList>
            <person name="Kono N."/>
            <person name="Nakamura H."/>
            <person name="Mori M."/>
            <person name="Yoshida Y."/>
            <person name="Ohtoshi R."/>
            <person name="Malay A.D."/>
            <person name="Moran D.A.P."/>
            <person name="Tomita M."/>
            <person name="Numata K."/>
            <person name="Arakawa K."/>
        </authorList>
    </citation>
    <scope>NUCLEOTIDE SEQUENCE</scope>
</reference>
<proteinExistence type="predicted"/>
<organism evidence="1 2">
    <name type="scientific">Nephila pilipes</name>
    <name type="common">Giant wood spider</name>
    <name type="synonym">Nephila maculata</name>
    <dbReference type="NCBI Taxonomy" id="299642"/>
    <lineage>
        <taxon>Eukaryota</taxon>
        <taxon>Metazoa</taxon>
        <taxon>Ecdysozoa</taxon>
        <taxon>Arthropoda</taxon>
        <taxon>Chelicerata</taxon>
        <taxon>Arachnida</taxon>
        <taxon>Araneae</taxon>
        <taxon>Araneomorphae</taxon>
        <taxon>Entelegynae</taxon>
        <taxon>Araneoidea</taxon>
        <taxon>Nephilidae</taxon>
        <taxon>Nephila</taxon>
    </lineage>
</organism>
<sequence>MSSASACTRKTASLQQQQKLWYDSIALACVGRAAAWHSAPSGIAKVHRLLCWLRIRPPTSVCRSRALAANARRLLHLLRVNTPRSTLITGNVAA</sequence>
<protein>
    <submittedName>
        <fullName evidence="1">Uncharacterized protein</fullName>
    </submittedName>
</protein>
<dbReference type="AlphaFoldDB" id="A0A8X6NL56"/>
<comment type="caution">
    <text evidence="1">The sequence shown here is derived from an EMBL/GenBank/DDBJ whole genome shotgun (WGS) entry which is preliminary data.</text>
</comment>